<dbReference type="SUPFAM" id="SSF54980">
    <property type="entry name" value="EF-G C-terminal domain-like"/>
    <property type="match status" value="2"/>
</dbReference>
<dbReference type="FunFam" id="3.30.70.870:FF:000002">
    <property type="entry name" value="Translation elongation factor 2"/>
    <property type="match status" value="1"/>
</dbReference>
<dbReference type="InterPro" id="IPR035647">
    <property type="entry name" value="EFG_III/V"/>
</dbReference>
<protein>
    <submittedName>
        <fullName evidence="4">HDL384Wp</fullName>
    </submittedName>
</protein>
<dbReference type="EMBL" id="CP014244">
    <property type="protein sequence ID" value="AMD20360.1"/>
    <property type="molecule type" value="Genomic_DNA"/>
</dbReference>
<dbReference type="Proteomes" id="UP000243052">
    <property type="component" value="Chromosome iv"/>
</dbReference>
<dbReference type="SUPFAM" id="SSF50447">
    <property type="entry name" value="Translation proteins"/>
    <property type="match status" value="1"/>
</dbReference>
<dbReference type="Pfam" id="PF00679">
    <property type="entry name" value="EFG_C"/>
    <property type="match status" value="1"/>
</dbReference>
<dbReference type="Gene3D" id="3.90.1430.10">
    <property type="entry name" value="Yeast translation eEF2 (G' domain)"/>
    <property type="match status" value="1"/>
</dbReference>
<dbReference type="GO" id="GO:0030623">
    <property type="term" value="F:U5 snRNA binding"/>
    <property type="evidence" value="ECO:0007669"/>
    <property type="project" value="TreeGrafter"/>
</dbReference>
<name>A0A0X8HRZ2_9SACH</name>
<dbReference type="GO" id="GO:0071007">
    <property type="term" value="C:U2-type catalytic step 2 spliceosome"/>
    <property type="evidence" value="ECO:0007669"/>
    <property type="project" value="TreeGrafter"/>
</dbReference>
<dbReference type="STRING" id="45286.A0A0X8HRZ2"/>
<dbReference type="PANTHER" id="PTHR42908">
    <property type="entry name" value="TRANSLATION ELONGATION FACTOR-RELATED"/>
    <property type="match status" value="1"/>
</dbReference>
<dbReference type="InterPro" id="IPR000640">
    <property type="entry name" value="EFG_V-like"/>
</dbReference>
<evidence type="ECO:0000313" key="5">
    <source>
        <dbReference type="Proteomes" id="UP000243052"/>
    </source>
</evidence>
<dbReference type="SUPFAM" id="SSF54211">
    <property type="entry name" value="Ribosomal protein S5 domain 2-like"/>
    <property type="match status" value="1"/>
</dbReference>
<dbReference type="PANTHER" id="PTHR42908:SF6">
    <property type="entry name" value="116 KDA U5 SMALL NUCLEAR RIBONUCLEOPROTEIN COMPONENT"/>
    <property type="match status" value="1"/>
</dbReference>
<dbReference type="SMART" id="SM00838">
    <property type="entry name" value="EFG_C"/>
    <property type="match status" value="1"/>
</dbReference>
<evidence type="ECO:0000313" key="4">
    <source>
        <dbReference type="EMBL" id="AMD20360.1"/>
    </source>
</evidence>
<dbReference type="SMART" id="SM00889">
    <property type="entry name" value="EFG_IV"/>
    <property type="match status" value="1"/>
</dbReference>
<evidence type="ECO:0000256" key="2">
    <source>
        <dbReference type="ARBA" id="ARBA00023134"/>
    </source>
</evidence>
<dbReference type="GO" id="GO:0046540">
    <property type="term" value="C:U4/U6 x U5 tri-snRNP complex"/>
    <property type="evidence" value="ECO:0007669"/>
    <property type="project" value="TreeGrafter"/>
</dbReference>
<keyword evidence="1" id="KW-0547">Nucleotide-binding</keyword>
<evidence type="ECO:0000259" key="3">
    <source>
        <dbReference type="PROSITE" id="PS51722"/>
    </source>
</evidence>
<reference evidence="4 5" key="1">
    <citation type="submission" date="2016-01" db="EMBL/GenBank/DDBJ databases">
        <title>Genome sequence of the yeast Holleya sinecauda.</title>
        <authorList>
            <person name="Dietrich F.S."/>
        </authorList>
    </citation>
    <scope>NUCLEOTIDE SEQUENCE [LARGE SCALE GENOMIC DNA]</scope>
    <source>
        <strain evidence="4 5">ATCC 58844</strain>
    </source>
</reference>
<feature type="domain" description="Tr-type G" evidence="3">
    <location>
        <begin position="117"/>
        <end position="336"/>
    </location>
</feature>
<keyword evidence="2" id="KW-0342">GTP-binding</keyword>
<evidence type="ECO:0000256" key="1">
    <source>
        <dbReference type="ARBA" id="ARBA00022741"/>
    </source>
</evidence>
<dbReference type="InterPro" id="IPR009000">
    <property type="entry name" value="Transl_B-barrel_sf"/>
</dbReference>
<dbReference type="AlphaFoldDB" id="A0A0X8HRZ2"/>
<dbReference type="InterPro" id="IPR020568">
    <property type="entry name" value="Ribosomal_Su5_D2-typ_SF"/>
</dbReference>
<keyword evidence="5" id="KW-1185">Reference proteome</keyword>
<dbReference type="GO" id="GO:0005525">
    <property type="term" value="F:GTP binding"/>
    <property type="evidence" value="ECO:0007669"/>
    <property type="project" value="UniProtKB-KW"/>
</dbReference>
<dbReference type="InterPro" id="IPR014721">
    <property type="entry name" value="Ribsml_uS5_D2-typ_fold_subgr"/>
</dbReference>
<dbReference type="RefSeq" id="XP_017987356.1">
    <property type="nucleotide sequence ID" value="XM_018132066.1"/>
</dbReference>
<dbReference type="Pfam" id="PF00009">
    <property type="entry name" value="GTP_EFTU"/>
    <property type="match status" value="1"/>
</dbReference>
<gene>
    <name evidence="4" type="ORF">AW171_hschr42249</name>
</gene>
<dbReference type="Gene3D" id="3.30.230.10">
    <property type="match status" value="1"/>
</dbReference>
<dbReference type="InterPro" id="IPR044121">
    <property type="entry name" value="Snu114_GTP-bd"/>
</dbReference>
<dbReference type="InterPro" id="IPR027417">
    <property type="entry name" value="P-loop_NTPase"/>
</dbReference>
<accession>A0A0X8HRZ2</accession>
<sequence>MDEDLYDEFGNYIGEEASLSGSDVESDVSLTDIKNNEIAKDAGSELTVAAPNLLTTYDSDVEVLVETQDRDDIGAALVEPEDHRRRVENAVFTQLNKNIPKASYDRNYMLELASSAERCMTVCFLGPLHSGKTSLVDLLACQSHEKLPHISKPIKDGWKPLKYTDNMKVEIQRGVSMKLNGFTFLGQDFTGKSQVITLLDTPGHTNFVDEAAVAMAASDCCVIVIDVVEGVSSITEFFIKQAQKMGLPIIFVLAKIDRLVLELRLPPKDAHLKLQNTVEQINSFTKMKYSPELGNVVFSSAQLGITFTIKEFVKYYYSERLGSEVDSLVDRLWGSVYFDKGHFSTTPNAKKETSFVQFILSPIYKLITHTLSLDFSSLKHLLKQQFEITLDKASERKDPLPLLRHVMKLVFHDEVGFIDAIIKHGQSSVFFSSSRVPSEIEGTVIHILKLLDYRGELWSLGRVYRGTIRCGDKYTLINDSQDATSIDEDELAKVKVDQMGLLGGRYILPVTQASTGQIVLIKGLEKHYLKSATLYSKQITSFPPIDYLNEQVFKVVIQPHHPRELSKLLEGLGLVHKLYPGITVKVEESGEHVIFGSGELYLDTVLYELRHQYAKIEIKVSMPLVKFSEGCTGESFAAIPITSSSGSLKISIGAKPLQKEIIRDMTKGLLQASEIENVKLLAKKLRNEYGWDSFAARNVHCFHNCNVFVDDTLPDEVDKELVTSVMHHIIQGFKWFLSEGPLAEEPVYGVNFNLLNLQISDDKNCSAAQLIPLVRKACSVALLTAEPILLEPIYEVDIHIYEALIPIVEELFKKRRGSRIYKIEHIAATPLVEIKGQMPVLGSIGFETDLRLAANGMGMCQLHFFNKIWRKVPGDVMNEDAVIPKLKPAPINSLARDFVMKTRRRKGLSAEGYHSNDGPSLKNYLDIDLFNKLKESGYI</sequence>
<dbReference type="InterPro" id="IPR005517">
    <property type="entry name" value="Transl_elong_EFG/EF2_IV"/>
</dbReference>
<dbReference type="GO" id="GO:0003924">
    <property type="term" value="F:GTPase activity"/>
    <property type="evidence" value="ECO:0007669"/>
    <property type="project" value="InterPro"/>
</dbReference>
<dbReference type="PROSITE" id="PS51722">
    <property type="entry name" value="G_TR_2"/>
    <property type="match status" value="1"/>
</dbReference>
<dbReference type="Gene3D" id="3.30.70.870">
    <property type="entry name" value="Elongation Factor G (Translational Gtpase), domain 3"/>
    <property type="match status" value="1"/>
</dbReference>
<dbReference type="CDD" id="cd04167">
    <property type="entry name" value="Snu114p"/>
    <property type="match status" value="1"/>
</dbReference>
<dbReference type="Gene3D" id="2.40.30.10">
    <property type="entry name" value="Translation factors"/>
    <property type="match status" value="1"/>
</dbReference>
<dbReference type="OrthoDB" id="364892at2759"/>
<proteinExistence type="predicted"/>
<organism evidence="4 5">
    <name type="scientific">Eremothecium sinecaudum</name>
    <dbReference type="NCBI Taxonomy" id="45286"/>
    <lineage>
        <taxon>Eukaryota</taxon>
        <taxon>Fungi</taxon>
        <taxon>Dikarya</taxon>
        <taxon>Ascomycota</taxon>
        <taxon>Saccharomycotina</taxon>
        <taxon>Saccharomycetes</taxon>
        <taxon>Saccharomycetales</taxon>
        <taxon>Saccharomycetaceae</taxon>
        <taxon>Eremothecium</taxon>
    </lineage>
</organism>
<dbReference type="CDD" id="cd01683">
    <property type="entry name" value="EF2_IV_snRNP"/>
    <property type="match status" value="1"/>
</dbReference>
<dbReference type="GeneID" id="28723603"/>
<dbReference type="Gene3D" id="3.40.50.300">
    <property type="entry name" value="P-loop containing nucleotide triphosphate hydrolases"/>
    <property type="match status" value="1"/>
</dbReference>
<dbReference type="InterPro" id="IPR000795">
    <property type="entry name" value="T_Tr_GTP-bd_dom"/>
</dbReference>
<dbReference type="Gene3D" id="3.30.70.240">
    <property type="match status" value="1"/>
</dbReference>
<dbReference type="SUPFAM" id="SSF52540">
    <property type="entry name" value="P-loop containing nucleoside triphosphate hydrolases"/>
    <property type="match status" value="1"/>
</dbReference>
<dbReference type="GO" id="GO:0005829">
    <property type="term" value="C:cytosol"/>
    <property type="evidence" value="ECO:0007669"/>
    <property type="project" value="TreeGrafter"/>
</dbReference>
<dbReference type="Pfam" id="PF03764">
    <property type="entry name" value="EFG_IV"/>
    <property type="match status" value="1"/>
</dbReference>
<dbReference type="GO" id="GO:0000398">
    <property type="term" value="P:mRNA splicing, via spliceosome"/>
    <property type="evidence" value="ECO:0007669"/>
    <property type="project" value="TreeGrafter"/>
</dbReference>
<dbReference type="FunFam" id="3.30.70.240:FF:000022">
    <property type="entry name" value="U5 snRNP-specific protein"/>
    <property type="match status" value="1"/>
</dbReference>